<protein>
    <submittedName>
        <fullName evidence="1">Uncharacterized protein</fullName>
    </submittedName>
</protein>
<gene>
    <name evidence="1" type="ORF">LYPA_23C016465</name>
</gene>
<accession>A0A485MBV3</accession>
<name>A0A485MBV3_LYNPA</name>
<proteinExistence type="predicted"/>
<organism evidence="1 2">
    <name type="scientific">Lynx pardinus</name>
    <name type="common">Iberian lynx</name>
    <name type="synonym">Felis pardina</name>
    <dbReference type="NCBI Taxonomy" id="191816"/>
    <lineage>
        <taxon>Eukaryota</taxon>
        <taxon>Metazoa</taxon>
        <taxon>Chordata</taxon>
        <taxon>Craniata</taxon>
        <taxon>Vertebrata</taxon>
        <taxon>Euteleostomi</taxon>
        <taxon>Mammalia</taxon>
        <taxon>Eutheria</taxon>
        <taxon>Laurasiatheria</taxon>
        <taxon>Carnivora</taxon>
        <taxon>Feliformia</taxon>
        <taxon>Felidae</taxon>
        <taxon>Felinae</taxon>
        <taxon>Lynx</taxon>
    </lineage>
</organism>
<sequence length="62" mass="6584">MALTQGAVTLISGVQNVNHRPVSLSGSLGVDEPLTSAPRHDGEAISKNRDVSYLLHAKTNLF</sequence>
<evidence type="ECO:0000313" key="1">
    <source>
        <dbReference type="EMBL" id="VFV18245.1"/>
    </source>
</evidence>
<evidence type="ECO:0000313" key="2">
    <source>
        <dbReference type="Proteomes" id="UP000386466"/>
    </source>
</evidence>
<dbReference type="Proteomes" id="UP000386466">
    <property type="component" value="Unassembled WGS sequence"/>
</dbReference>
<reference evidence="1 2" key="1">
    <citation type="submission" date="2019-01" db="EMBL/GenBank/DDBJ databases">
        <authorList>
            <person name="Alioto T."/>
            <person name="Alioto T."/>
        </authorList>
    </citation>
    <scope>NUCLEOTIDE SEQUENCE [LARGE SCALE GENOMIC DNA]</scope>
</reference>
<dbReference type="EMBL" id="CAAGRJ010000671">
    <property type="protein sequence ID" value="VFV18245.1"/>
    <property type="molecule type" value="Genomic_DNA"/>
</dbReference>
<dbReference type="AlphaFoldDB" id="A0A485MBV3"/>
<keyword evidence="2" id="KW-1185">Reference proteome</keyword>